<dbReference type="SUPFAM" id="SSF89447">
    <property type="entry name" value="AbrB/MazE/MraZ-like"/>
    <property type="match status" value="1"/>
</dbReference>
<dbReference type="Gene3D" id="2.10.260.10">
    <property type="match status" value="1"/>
</dbReference>
<evidence type="ECO:0000256" key="1">
    <source>
        <dbReference type="PROSITE-ProRule" id="PRU01076"/>
    </source>
</evidence>
<gene>
    <name evidence="4" type="ORF">ACFQ3U_15540</name>
</gene>
<dbReference type="GO" id="GO:0003677">
    <property type="term" value="F:DNA binding"/>
    <property type="evidence" value="ECO:0007669"/>
    <property type="project" value="UniProtKB-KW"/>
</dbReference>
<comment type="caution">
    <text evidence="4">The sequence shown here is derived from an EMBL/GenBank/DDBJ whole genome shotgun (WGS) entry which is preliminary data.</text>
</comment>
<protein>
    <submittedName>
        <fullName evidence="4">AbrB/MazE/SpoVT family DNA-binding domain-containing protein</fullName>
    </submittedName>
</protein>
<reference evidence="5" key="1">
    <citation type="journal article" date="2019" name="Int. J. Syst. Evol. Microbiol.">
        <title>The Global Catalogue of Microorganisms (GCM) 10K type strain sequencing project: providing services to taxonomists for standard genome sequencing and annotation.</title>
        <authorList>
            <consortium name="The Broad Institute Genomics Platform"/>
            <consortium name="The Broad Institute Genome Sequencing Center for Infectious Disease"/>
            <person name="Wu L."/>
            <person name="Ma J."/>
        </authorList>
    </citation>
    <scope>NUCLEOTIDE SEQUENCE [LARGE SCALE GENOMIC DNA]</scope>
    <source>
        <strain evidence="5">CCUG 50213</strain>
    </source>
</reference>
<dbReference type="Proteomes" id="UP001597181">
    <property type="component" value="Unassembled WGS sequence"/>
</dbReference>
<proteinExistence type="predicted"/>
<dbReference type="NCBIfam" id="TIGR01439">
    <property type="entry name" value="lp_hng_hel_AbrB"/>
    <property type="match status" value="1"/>
</dbReference>
<organism evidence="4 5">
    <name type="scientific">Leucobacter albus</name>
    <dbReference type="NCBI Taxonomy" id="272210"/>
    <lineage>
        <taxon>Bacteria</taxon>
        <taxon>Bacillati</taxon>
        <taxon>Actinomycetota</taxon>
        <taxon>Actinomycetes</taxon>
        <taxon>Micrococcales</taxon>
        <taxon>Microbacteriaceae</taxon>
        <taxon>Leucobacter</taxon>
    </lineage>
</organism>
<feature type="compositionally biased region" description="Basic and acidic residues" evidence="2">
    <location>
        <begin position="72"/>
        <end position="90"/>
    </location>
</feature>
<accession>A0ABW3TRR8</accession>
<sequence length="90" mass="9947">MITTIDKAGRIVVPKRLRDAMGLTPKTPLRIDVIDGRLIVEFAPAAHTVELADGFPIIRSERDPGAPPITDESVRDALEEARDERTARFV</sequence>
<evidence type="ECO:0000259" key="3">
    <source>
        <dbReference type="PROSITE" id="PS51740"/>
    </source>
</evidence>
<evidence type="ECO:0000313" key="4">
    <source>
        <dbReference type="EMBL" id="MFD1203310.1"/>
    </source>
</evidence>
<feature type="region of interest" description="Disordered" evidence="2">
    <location>
        <begin position="62"/>
        <end position="90"/>
    </location>
</feature>
<evidence type="ECO:0000256" key="2">
    <source>
        <dbReference type="SAM" id="MobiDB-lite"/>
    </source>
</evidence>
<feature type="domain" description="SpoVT-AbrB" evidence="3">
    <location>
        <begin position="1"/>
        <end position="45"/>
    </location>
</feature>
<name>A0ABW3TRR8_9MICO</name>
<dbReference type="EMBL" id="JBHTLY010000011">
    <property type="protein sequence ID" value="MFD1203310.1"/>
    <property type="molecule type" value="Genomic_DNA"/>
</dbReference>
<dbReference type="InterPro" id="IPR037914">
    <property type="entry name" value="SpoVT-AbrB_sf"/>
</dbReference>
<evidence type="ECO:0000313" key="5">
    <source>
        <dbReference type="Proteomes" id="UP001597181"/>
    </source>
</evidence>
<dbReference type="RefSeq" id="WP_343960359.1">
    <property type="nucleotide sequence ID" value="NZ_BAAAKZ010000007.1"/>
</dbReference>
<dbReference type="InterPro" id="IPR007159">
    <property type="entry name" value="SpoVT-AbrB_dom"/>
</dbReference>
<dbReference type="SMART" id="SM00966">
    <property type="entry name" value="SpoVT_AbrB"/>
    <property type="match status" value="1"/>
</dbReference>
<dbReference type="Pfam" id="PF04014">
    <property type="entry name" value="MazE_antitoxin"/>
    <property type="match status" value="1"/>
</dbReference>
<keyword evidence="1 4" id="KW-0238">DNA-binding</keyword>
<dbReference type="PROSITE" id="PS51740">
    <property type="entry name" value="SPOVT_ABRB"/>
    <property type="match status" value="1"/>
</dbReference>
<keyword evidence="5" id="KW-1185">Reference proteome</keyword>